<evidence type="ECO:0000313" key="2">
    <source>
        <dbReference type="EMBL" id="PKA48014.1"/>
    </source>
</evidence>
<feature type="signal peptide" evidence="1">
    <location>
        <begin position="1"/>
        <end position="27"/>
    </location>
</feature>
<dbReference type="Gene3D" id="3.10.450.10">
    <property type="match status" value="1"/>
</dbReference>
<evidence type="ECO:0000256" key="1">
    <source>
        <dbReference type="SAM" id="SignalP"/>
    </source>
</evidence>
<dbReference type="SUPFAM" id="SSF54403">
    <property type="entry name" value="Cystatin/monellin"/>
    <property type="match status" value="1"/>
</dbReference>
<keyword evidence="3" id="KW-1185">Reference proteome</keyword>
<gene>
    <name evidence="2" type="ORF">AXF42_Ash015777</name>
</gene>
<accession>A0A2H9ZXJ4</accession>
<evidence type="ECO:0000313" key="3">
    <source>
        <dbReference type="Proteomes" id="UP000236161"/>
    </source>
</evidence>
<protein>
    <recommendedName>
        <fullName evidence="4">Cystatin domain-containing protein</fullName>
    </recommendedName>
</protein>
<dbReference type="EMBL" id="KZ452995">
    <property type="protein sequence ID" value="PKA48014.1"/>
    <property type="molecule type" value="Genomic_DNA"/>
</dbReference>
<reference evidence="2 3" key="1">
    <citation type="journal article" date="2017" name="Nature">
        <title>The Apostasia genome and the evolution of orchids.</title>
        <authorList>
            <person name="Zhang G.Q."/>
            <person name="Liu K.W."/>
            <person name="Li Z."/>
            <person name="Lohaus R."/>
            <person name="Hsiao Y.Y."/>
            <person name="Niu S.C."/>
            <person name="Wang J.Y."/>
            <person name="Lin Y.C."/>
            <person name="Xu Q."/>
            <person name="Chen L.J."/>
            <person name="Yoshida K."/>
            <person name="Fujiwara S."/>
            <person name="Wang Z.W."/>
            <person name="Zhang Y.Q."/>
            <person name="Mitsuda N."/>
            <person name="Wang M."/>
            <person name="Liu G.H."/>
            <person name="Pecoraro L."/>
            <person name="Huang H.X."/>
            <person name="Xiao X.J."/>
            <person name="Lin M."/>
            <person name="Wu X.Y."/>
            <person name="Wu W.L."/>
            <person name="Chen Y.Y."/>
            <person name="Chang S.B."/>
            <person name="Sakamoto S."/>
            <person name="Ohme-Takagi M."/>
            <person name="Yagi M."/>
            <person name="Zeng S.J."/>
            <person name="Shen C.Y."/>
            <person name="Yeh C.M."/>
            <person name="Luo Y.B."/>
            <person name="Tsai W.C."/>
            <person name="Van de Peer Y."/>
            <person name="Liu Z.J."/>
        </authorList>
    </citation>
    <scope>NUCLEOTIDE SEQUENCE [LARGE SCALE GENOMIC DNA]</scope>
    <source>
        <strain evidence="3">cv. Shenzhen</strain>
        <tissue evidence="2">Stem</tissue>
    </source>
</reference>
<keyword evidence="1" id="KW-0732">Signal</keyword>
<feature type="chain" id="PRO_5014125032" description="Cystatin domain-containing protein" evidence="1">
    <location>
        <begin position="28"/>
        <end position="148"/>
    </location>
</feature>
<proteinExistence type="predicted"/>
<evidence type="ECO:0008006" key="4">
    <source>
        <dbReference type="Google" id="ProtNLM"/>
    </source>
</evidence>
<dbReference type="Proteomes" id="UP000236161">
    <property type="component" value="Unassembled WGS sequence"/>
</dbReference>
<name>A0A2H9ZXJ4_9ASPA</name>
<dbReference type="AlphaFoldDB" id="A0A2H9ZXJ4"/>
<sequence length="148" mass="17388">MMSRGRRPVVLLIVLLLLLVFSGGARTQEDKSWVEEPLWFRNFNQFMDMGKKAVEDFNQDRQDIVNKFVYCRTERVQKQTVGEDVFYALTFQAGQRTCISRFPIFLCFGDINKVYEAVVVHRHGEQGFKLRSFISLPWYSPTYDNNCV</sequence>
<organism evidence="2 3">
    <name type="scientific">Apostasia shenzhenica</name>
    <dbReference type="NCBI Taxonomy" id="1088818"/>
    <lineage>
        <taxon>Eukaryota</taxon>
        <taxon>Viridiplantae</taxon>
        <taxon>Streptophyta</taxon>
        <taxon>Embryophyta</taxon>
        <taxon>Tracheophyta</taxon>
        <taxon>Spermatophyta</taxon>
        <taxon>Magnoliopsida</taxon>
        <taxon>Liliopsida</taxon>
        <taxon>Asparagales</taxon>
        <taxon>Orchidaceae</taxon>
        <taxon>Apostasioideae</taxon>
        <taxon>Apostasia</taxon>
    </lineage>
</organism>
<dbReference type="InterPro" id="IPR046350">
    <property type="entry name" value="Cystatin_sf"/>
</dbReference>